<dbReference type="EMBL" id="JAEVHI010000002">
    <property type="protein sequence ID" value="KAG5298795.1"/>
    <property type="molecule type" value="Genomic_DNA"/>
</dbReference>
<gene>
    <name evidence="1" type="ORF">I7I52_08876</name>
</gene>
<evidence type="ECO:0000313" key="2">
    <source>
        <dbReference type="Proteomes" id="UP000670092"/>
    </source>
</evidence>
<name>A0A8H7YUH4_AJECA</name>
<dbReference type="AlphaFoldDB" id="A0A8H7YUH4"/>
<dbReference type="VEuPathDB" id="FungiDB:I7I52_08876"/>
<organism evidence="1 2">
    <name type="scientific">Ajellomyces capsulatus</name>
    <name type="common">Darling's disease fungus</name>
    <name type="synonym">Histoplasma capsulatum</name>
    <dbReference type="NCBI Taxonomy" id="5037"/>
    <lineage>
        <taxon>Eukaryota</taxon>
        <taxon>Fungi</taxon>
        <taxon>Dikarya</taxon>
        <taxon>Ascomycota</taxon>
        <taxon>Pezizomycotina</taxon>
        <taxon>Eurotiomycetes</taxon>
        <taxon>Eurotiomycetidae</taxon>
        <taxon>Onygenales</taxon>
        <taxon>Ajellomycetaceae</taxon>
        <taxon>Histoplasma</taxon>
    </lineage>
</organism>
<accession>A0A8H7YUH4</accession>
<dbReference type="Proteomes" id="UP000670092">
    <property type="component" value="Unassembled WGS sequence"/>
</dbReference>
<proteinExistence type="predicted"/>
<evidence type="ECO:0000313" key="1">
    <source>
        <dbReference type="EMBL" id="KAG5298795.1"/>
    </source>
</evidence>
<protein>
    <submittedName>
        <fullName evidence="1">Uncharacterized protein</fullName>
    </submittedName>
</protein>
<sequence length="99" mass="11227">MVKGPRVCVHMCMYSAIHKVCCSKIVGCTRNWISTSQLSRLQMDHLNNSTSSSLLFPSLPTLSSQINTAESNKWLKNFGKGKIKKEIQNKTIRRPFITQ</sequence>
<reference evidence="1 2" key="1">
    <citation type="submission" date="2021-01" db="EMBL/GenBank/DDBJ databases">
        <title>Chromosome-level genome assembly of a human fungal pathogen reveals clustering of transcriptionally co-regulated genes.</title>
        <authorList>
            <person name="Voorhies M."/>
            <person name="Cohen S."/>
            <person name="Shea T.P."/>
            <person name="Petrus S."/>
            <person name="Munoz J.F."/>
            <person name="Poplawski S."/>
            <person name="Goldman W.E."/>
            <person name="Michael T."/>
            <person name="Cuomo C.A."/>
            <person name="Sil A."/>
            <person name="Beyhan S."/>
        </authorList>
    </citation>
    <scope>NUCLEOTIDE SEQUENCE [LARGE SCALE GENOMIC DNA]</scope>
    <source>
        <strain evidence="1 2">G184AR</strain>
    </source>
</reference>
<comment type="caution">
    <text evidence="1">The sequence shown here is derived from an EMBL/GenBank/DDBJ whole genome shotgun (WGS) entry which is preliminary data.</text>
</comment>